<dbReference type="InterPro" id="IPR035967">
    <property type="entry name" value="SWAP/Surp_sf"/>
</dbReference>
<evidence type="ECO:0000313" key="4">
    <source>
        <dbReference type="Proteomes" id="UP000007800"/>
    </source>
</evidence>
<dbReference type="AlphaFoldDB" id="C5KHD1"/>
<reference evidence="3 4" key="1">
    <citation type="submission" date="2008-07" db="EMBL/GenBank/DDBJ databases">
        <authorList>
            <person name="El-Sayed N."/>
            <person name="Caler E."/>
            <person name="Inman J."/>
            <person name="Amedeo P."/>
            <person name="Hass B."/>
            <person name="Wortman J."/>
        </authorList>
    </citation>
    <scope>NUCLEOTIDE SEQUENCE [LARGE SCALE GENOMIC DNA]</scope>
    <source>
        <strain evidence="4">ATCC 50983 / TXsc</strain>
    </source>
</reference>
<feature type="region of interest" description="Disordered" evidence="1">
    <location>
        <begin position="135"/>
        <end position="241"/>
    </location>
</feature>
<dbReference type="PROSITE" id="PS50128">
    <property type="entry name" value="SURP"/>
    <property type="match status" value="1"/>
</dbReference>
<name>C5KHD1_PERM5</name>
<dbReference type="EMBL" id="GG673069">
    <property type="protein sequence ID" value="EER15993.1"/>
    <property type="molecule type" value="Genomic_DNA"/>
</dbReference>
<feature type="region of interest" description="Disordered" evidence="1">
    <location>
        <begin position="1"/>
        <end position="36"/>
    </location>
</feature>
<dbReference type="Proteomes" id="UP000007800">
    <property type="component" value="Unassembled WGS sequence"/>
</dbReference>
<dbReference type="GO" id="GO:0006396">
    <property type="term" value="P:RNA processing"/>
    <property type="evidence" value="ECO:0007669"/>
    <property type="project" value="InterPro"/>
</dbReference>
<feature type="region of interest" description="Disordered" evidence="1">
    <location>
        <begin position="300"/>
        <end position="443"/>
    </location>
</feature>
<organism evidence="4">
    <name type="scientific">Perkinsus marinus (strain ATCC 50983 / TXsc)</name>
    <dbReference type="NCBI Taxonomy" id="423536"/>
    <lineage>
        <taxon>Eukaryota</taxon>
        <taxon>Sar</taxon>
        <taxon>Alveolata</taxon>
        <taxon>Perkinsozoa</taxon>
        <taxon>Perkinsea</taxon>
        <taxon>Perkinsida</taxon>
        <taxon>Perkinsidae</taxon>
        <taxon>Perkinsus</taxon>
    </lineage>
</organism>
<evidence type="ECO:0000313" key="3">
    <source>
        <dbReference type="EMBL" id="EER15993.1"/>
    </source>
</evidence>
<dbReference type="RefSeq" id="XP_002784197.1">
    <property type="nucleotide sequence ID" value="XM_002784151.1"/>
</dbReference>
<evidence type="ECO:0000256" key="1">
    <source>
        <dbReference type="SAM" id="MobiDB-lite"/>
    </source>
</evidence>
<dbReference type="OrthoDB" id="445072at2759"/>
<feature type="compositionally biased region" description="Basic and acidic residues" evidence="1">
    <location>
        <begin position="105"/>
        <end position="119"/>
    </location>
</feature>
<dbReference type="SMART" id="SM00648">
    <property type="entry name" value="SWAP"/>
    <property type="match status" value="1"/>
</dbReference>
<accession>C5KHD1</accession>
<feature type="compositionally biased region" description="Polar residues" evidence="1">
    <location>
        <begin position="191"/>
        <end position="200"/>
    </location>
</feature>
<feature type="compositionally biased region" description="Basic and acidic residues" evidence="1">
    <location>
        <begin position="312"/>
        <end position="344"/>
    </location>
</feature>
<feature type="domain" description="SURP motif" evidence="2">
    <location>
        <begin position="41"/>
        <end position="85"/>
    </location>
</feature>
<gene>
    <name evidence="3" type="ORF">Pmar_PMAR003454</name>
</gene>
<feature type="compositionally biased region" description="Basic and acidic residues" evidence="1">
    <location>
        <begin position="226"/>
        <end position="241"/>
    </location>
</feature>
<dbReference type="Gene3D" id="1.10.10.790">
    <property type="entry name" value="Surp module"/>
    <property type="match status" value="1"/>
</dbReference>
<dbReference type="SUPFAM" id="SSF109905">
    <property type="entry name" value="Surp module (SWAP domain)"/>
    <property type="match status" value="1"/>
</dbReference>
<evidence type="ECO:0000259" key="2">
    <source>
        <dbReference type="PROSITE" id="PS50128"/>
    </source>
</evidence>
<dbReference type="InParanoid" id="C5KHD1"/>
<dbReference type="InterPro" id="IPR000061">
    <property type="entry name" value="Surp"/>
</dbReference>
<dbReference type="Pfam" id="PF01805">
    <property type="entry name" value="Surp"/>
    <property type="match status" value="1"/>
</dbReference>
<feature type="compositionally biased region" description="Low complexity" evidence="1">
    <location>
        <begin position="8"/>
        <end position="26"/>
    </location>
</feature>
<feature type="compositionally biased region" description="Basic and acidic residues" evidence="1">
    <location>
        <begin position="378"/>
        <end position="399"/>
    </location>
</feature>
<sequence length="443" mass="50239">MTSPSPGPTQASAATLAAALEEQQQQEPPPADGLEPNHVQLIRNTALGVIRNGAQFAEWLQTKRRGDKQYTFLFKGLGHDYYQWCLSNPEECKRLEDAAQEQQADDAKNRGRVERSSESRERFLKEAREWSAERRRRSESRLRRVKERDEEREKERAKELASRSSMLRDRQPRGYRGRDYDRKPMGKGMASSWNRSSTAVTPRPRPKPVKANKMYGWSDDEFVEGESPRSDGDNVEHLPAREHVIPNEAKGWYKGSDNRWRRARITPTPVLTVKLDHKGQVVHAKSSAERLAMLKSKLLSGGKAAEENEQAPFKDTDGVVVNEKEQRVRDQSEGREADTDDTPKASRVQVGADKRKTERGSVMNEEDGDGSRKRRRVGKAEENGKEESQVEGKEMDQRQNPKRRSSLSPRKEGSSSPSVEARQRQLRAKLLGSKRNSDDGGAA</sequence>
<proteinExistence type="predicted"/>
<dbReference type="GO" id="GO:0003723">
    <property type="term" value="F:RNA binding"/>
    <property type="evidence" value="ECO:0007669"/>
    <property type="project" value="InterPro"/>
</dbReference>
<feature type="compositionally biased region" description="Basic and acidic residues" evidence="1">
    <location>
        <begin position="139"/>
        <end position="184"/>
    </location>
</feature>
<keyword evidence="4" id="KW-1185">Reference proteome</keyword>
<protein>
    <recommendedName>
        <fullName evidence="2">SURP motif domain-containing protein</fullName>
    </recommendedName>
</protein>
<dbReference type="GeneID" id="9060905"/>
<feature type="region of interest" description="Disordered" evidence="1">
    <location>
        <begin position="96"/>
        <end position="119"/>
    </location>
</feature>